<feature type="transmembrane region" description="Helical" evidence="7">
    <location>
        <begin position="58"/>
        <end position="81"/>
    </location>
</feature>
<keyword evidence="4 7" id="KW-0812">Transmembrane</keyword>
<dbReference type="Pfam" id="PF09335">
    <property type="entry name" value="VTT_dom"/>
    <property type="match status" value="1"/>
</dbReference>
<organism evidence="9">
    <name type="scientific">Rhizobium leguminosarum</name>
    <dbReference type="NCBI Taxonomy" id="384"/>
    <lineage>
        <taxon>Bacteria</taxon>
        <taxon>Pseudomonadati</taxon>
        <taxon>Pseudomonadota</taxon>
        <taxon>Alphaproteobacteria</taxon>
        <taxon>Hyphomicrobiales</taxon>
        <taxon>Rhizobiaceae</taxon>
        <taxon>Rhizobium/Agrobacterium group</taxon>
        <taxon>Rhizobium</taxon>
    </lineage>
</organism>
<feature type="domain" description="Phosphatidic acid phosphatase type 2/haloperoxidase" evidence="8">
    <location>
        <begin position="325"/>
        <end position="437"/>
    </location>
</feature>
<keyword evidence="3" id="KW-1003">Cell membrane</keyword>
<feature type="transmembrane region" description="Helical" evidence="7">
    <location>
        <begin position="363"/>
        <end position="384"/>
    </location>
</feature>
<evidence type="ECO:0000256" key="1">
    <source>
        <dbReference type="ARBA" id="ARBA00004651"/>
    </source>
</evidence>
<dbReference type="PANTHER" id="PTHR30353">
    <property type="entry name" value="INNER MEMBRANE PROTEIN DEDA-RELATED"/>
    <property type="match status" value="1"/>
</dbReference>
<dbReference type="SUPFAM" id="SSF48317">
    <property type="entry name" value="Acid phosphatase/Vanadium-dependent haloperoxidase"/>
    <property type="match status" value="1"/>
</dbReference>
<feature type="transmembrane region" description="Helical" evidence="7">
    <location>
        <begin position="243"/>
        <end position="262"/>
    </location>
</feature>
<feature type="transmembrane region" description="Helical" evidence="7">
    <location>
        <begin position="175"/>
        <end position="194"/>
    </location>
</feature>
<dbReference type="CDD" id="cd03392">
    <property type="entry name" value="PAP2_like_2"/>
    <property type="match status" value="1"/>
</dbReference>
<protein>
    <submittedName>
        <fullName evidence="9">PA-phosphatase</fullName>
    </submittedName>
</protein>
<dbReference type="InterPro" id="IPR032816">
    <property type="entry name" value="VTT_dom"/>
</dbReference>
<comment type="caution">
    <text evidence="9">The sequence shown here is derived from an EMBL/GenBank/DDBJ whole genome shotgun (WGS) entry which is preliminary data.</text>
</comment>
<sequence>MASLVSSVIDWLSAHSHIAYLAVFLLALSESIPMIGVVVPGTAVILALSALVPSGVLLLWPLLAAATAGAIVGDGVSFWLGHRYHREILGRWPLNRHPELIARSEAFFKRHGDKSVFIARFVPGVRAFVPLLAGMLGMSVRRFYAVNIASALVWAPSHILPGVLVGATFSALGAAAKPLAILLFILLAVGWVTLRLARWTLRRAVPLLDAGVTEMRNWASSRDTWLSRSITSLLDPARSDARVLALMLVLLGAAAWVFFGVLEDVINGDPLVLADSAIYNALQEVRTPAGDAIMIGLTELGDTRVVVAVTAIVLLWLLWRRAWRTAVFWLVAVAGASALNTVIKVTLHRARPDELLYSGWSAFSFPSGHSTTNMVLYGFLAFLIARELRPALQVSVAVGAAVLIFLIAFSRLYLGAHWFSDVVGGAAFGSAWLILLGLFYLRRPVERIGSPALLVAASLALLLAGGGNIYRSHAIDVERYAAKSATQITAVADWWATSWQTLPERRIDLTGEVEEPLTFQWAGSLQDLHDVLQQHGWRPSMGWTPVTALAWLTASTDAVAVPVVPLFASGRLPDLTFVRSWGTPANSNSRLVLRLWTTDLELKDGQPTPLWVGAVTEERIYRPLSLITLVSTQPDFNAPRQALAQSFANSNLVSRAVEQTNEEWDGRVLLAHQK</sequence>
<evidence type="ECO:0000313" key="9">
    <source>
        <dbReference type="EMBL" id="OAP88547.1"/>
    </source>
</evidence>
<name>A0A179BA03_RHILE</name>
<dbReference type="InterPro" id="IPR036938">
    <property type="entry name" value="PAP2/HPO_sf"/>
</dbReference>
<dbReference type="AlphaFoldDB" id="A0A179BA03"/>
<accession>A0A179BA03</accession>
<dbReference type="InterPro" id="IPR000326">
    <property type="entry name" value="PAP2/HPO"/>
</dbReference>
<evidence type="ECO:0000256" key="4">
    <source>
        <dbReference type="ARBA" id="ARBA00022692"/>
    </source>
</evidence>
<feature type="transmembrane region" description="Helical" evidence="7">
    <location>
        <begin position="422"/>
        <end position="441"/>
    </location>
</feature>
<dbReference type="GO" id="GO:0005886">
    <property type="term" value="C:plasma membrane"/>
    <property type="evidence" value="ECO:0007669"/>
    <property type="project" value="UniProtKB-SubCell"/>
</dbReference>
<comment type="subcellular location">
    <subcellularLocation>
        <location evidence="1">Cell membrane</location>
        <topology evidence="1">Multi-pass membrane protein</topology>
    </subcellularLocation>
</comment>
<evidence type="ECO:0000256" key="5">
    <source>
        <dbReference type="ARBA" id="ARBA00022989"/>
    </source>
</evidence>
<evidence type="ECO:0000256" key="7">
    <source>
        <dbReference type="SAM" id="Phobius"/>
    </source>
</evidence>
<dbReference type="Pfam" id="PF14067">
    <property type="entry name" value="LssY_C"/>
    <property type="match status" value="1"/>
</dbReference>
<feature type="transmembrane region" description="Helical" evidence="7">
    <location>
        <begin position="453"/>
        <end position="470"/>
    </location>
</feature>
<dbReference type="EMBL" id="LWBS01000454">
    <property type="protein sequence ID" value="OAP88547.1"/>
    <property type="molecule type" value="Genomic_DNA"/>
</dbReference>
<reference evidence="9" key="1">
    <citation type="submission" date="2016-04" db="EMBL/GenBank/DDBJ databases">
        <title>Fast-growing isolate from the root nodules of Vavilovia formosa.</title>
        <authorList>
            <person name="Kimeklis A."/>
            <person name="Safronova V."/>
            <person name="Belimov A."/>
            <person name="Andronov E."/>
        </authorList>
    </citation>
    <scope>NUCLEOTIDE SEQUENCE [LARGE SCALE GENOMIC DNA]</scope>
    <source>
        <strain evidence="9">Vaf-46</strain>
    </source>
</reference>
<feature type="transmembrane region" description="Helical" evidence="7">
    <location>
        <begin position="303"/>
        <end position="319"/>
    </location>
</feature>
<feature type="transmembrane region" description="Helical" evidence="7">
    <location>
        <begin position="144"/>
        <end position="169"/>
    </location>
</feature>
<dbReference type="SMART" id="SM00014">
    <property type="entry name" value="acidPPc"/>
    <property type="match status" value="1"/>
</dbReference>
<dbReference type="Gene3D" id="1.20.144.10">
    <property type="entry name" value="Phosphatidic acid phosphatase type 2/haloperoxidase"/>
    <property type="match status" value="2"/>
</dbReference>
<evidence type="ECO:0000256" key="6">
    <source>
        <dbReference type="ARBA" id="ARBA00023136"/>
    </source>
</evidence>
<feature type="transmembrane region" description="Helical" evidence="7">
    <location>
        <begin position="396"/>
        <end position="416"/>
    </location>
</feature>
<gene>
    <name evidence="9" type="ORF">A4U53_34765</name>
</gene>
<feature type="transmembrane region" description="Helical" evidence="7">
    <location>
        <begin position="326"/>
        <end position="343"/>
    </location>
</feature>
<dbReference type="Pfam" id="PF01569">
    <property type="entry name" value="PAP2"/>
    <property type="match status" value="1"/>
</dbReference>
<dbReference type="PANTHER" id="PTHR30353:SF15">
    <property type="entry name" value="INNER MEMBRANE PROTEIN YABI"/>
    <property type="match status" value="1"/>
</dbReference>
<dbReference type="InterPro" id="IPR032818">
    <property type="entry name" value="DedA-like"/>
</dbReference>
<keyword evidence="6 7" id="KW-0472">Membrane</keyword>
<evidence type="ECO:0000259" key="8">
    <source>
        <dbReference type="SMART" id="SM00014"/>
    </source>
</evidence>
<keyword evidence="5 7" id="KW-1133">Transmembrane helix</keyword>
<dbReference type="InterPro" id="IPR025902">
    <property type="entry name" value="LssY-like-C_dom"/>
</dbReference>
<evidence type="ECO:0000256" key="2">
    <source>
        <dbReference type="ARBA" id="ARBA00010792"/>
    </source>
</evidence>
<comment type="similarity">
    <text evidence="2">Belongs to the DedA family.</text>
</comment>
<evidence type="ECO:0000256" key="3">
    <source>
        <dbReference type="ARBA" id="ARBA00022475"/>
    </source>
</evidence>
<proteinExistence type="inferred from homology"/>